<reference evidence="2 3" key="1">
    <citation type="submission" date="2009-01" db="EMBL/GenBank/DDBJ databases">
        <authorList>
            <person name="Qin X."/>
            <person name="Bachman B."/>
            <person name="Battles P."/>
            <person name="Bell A."/>
            <person name="Bess C."/>
            <person name="Bickham C."/>
            <person name="Chaboub L."/>
            <person name="Chen D."/>
            <person name="Coyle M."/>
            <person name="Deiros D.R."/>
            <person name="Dinh H."/>
            <person name="Forbes L."/>
            <person name="Fowler G."/>
            <person name="Francisco L."/>
            <person name="Fu Q."/>
            <person name="Gubbala S."/>
            <person name="Hale W."/>
            <person name="Han Y."/>
            <person name="Hemphill L."/>
            <person name="Highlander S.K."/>
            <person name="Hirani K."/>
            <person name="Hogues M."/>
            <person name="Jackson L."/>
            <person name="Jakkamsetti A."/>
            <person name="Javaid M."/>
            <person name="Jiang H."/>
            <person name="Korchina V."/>
            <person name="Kovar C."/>
            <person name="Lara F."/>
            <person name="Lee S."/>
            <person name="Mata R."/>
            <person name="Mathew T."/>
            <person name="Moen C."/>
            <person name="Morales K."/>
            <person name="Munidasa M."/>
            <person name="Nazareth L."/>
            <person name="Ngo R."/>
            <person name="Nguyen L."/>
            <person name="Okwuonu G."/>
            <person name="Ongeri F."/>
            <person name="Patil S."/>
            <person name="Petrosino J."/>
            <person name="Pham C."/>
            <person name="Pham P."/>
            <person name="Pu L.-L."/>
            <person name="Puazo M."/>
            <person name="Raj R."/>
            <person name="Reid J."/>
            <person name="Rouhana J."/>
            <person name="Saada N."/>
            <person name="Shang Y."/>
            <person name="Simmons D."/>
            <person name="Thornton R."/>
            <person name="Warren J."/>
            <person name="Weissenberger G."/>
            <person name="Zhang J."/>
            <person name="Zhang L."/>
            <person name="Zhou C."/>
            <person name="Zhu D."/>
            <person name="Muzny D."/>
            <person name="Worley K."/>
            <person name="Gibbs R."/>
        </authorList>
    </citation>
    <scope>NUCLEOTIDE SEQUENCE [LARGE SCALE GENOMIC DNA]</scope>
    <source>
        <strain evidence="2 3">ATCC 33300</strain>
    </source>
</reference>
<dbReference type="InterPro" id="IPR018713">
    <property type="entry name" value="MPAB/Lcp_cat_dom"/>
</dbReference>
<evidence type="ECO:0000313" key="2">
    <source>
        <dbReference type="EMBL" id="EEI92957.1"/>
    </source>
</evidence>
<proteinExistence type="predicted"/>
<evidence type="ECO:0000313" key="3">
    <source>
        <dbReference type="Proteomes" id="UP000006241"/>
    </source>
</evidence>
<accession>C2FVW5</accession>
<protein>
    <recommendedName>
        <fullName evidence="1">ER-bound oxygenase mpaB/mpaB'/Rubber oxygenase catalytic domain-containing protein</fullName>
    </recommendedName>
</protein>
<gene>
    <name evidence="2" type="ORF">HMPREF0765_1471</name>
</gene>
<dbReference type="Pfam" id="PF09995">
    <property type="entry name" value="MPAB_Lcp_cat"/>
    <property type="match status" value="1"/>
</dbReference>
<dbReference type="PANTHER" id="PTHR37539">
    <property type="entry name" value="SECRETED PROTEIN-RELATED"/>
    <property type="match status" value="1"/>
</dbReference>
<dbReference type="AlphaFoldDB" id="C2FVW5"/>
<evidence type="ECO:0000259" key="1">
    <source>
        <dbReference type="Pfam" id="PF09995"/>
    </source>
</evidence>
<feature type="domain" description="ER-bound oxygenase mpaB/mpaB'/Rubber oxygenase catalytic" evidence="1">
    <location>
        <begin position="144"/>
        <end position="345"/>
    </location>
</feature>
<dbReference type="RefSeq" id="WP_003007423.1">
    <property type="nucleotide sequence ID" value="NZ_GG668631.1"/>
</dbReference>
<comment type="caution">
    <text evidence="2">The sequence shown here is derived from an EMBL/GenBank/DDBJ whole genome shotgun (WGS) entry which is preliminary data.</text>
</comment>
<dbReference type="InterPro" id="IPR037473">
    <property type="entry name" value="Lcp-like"/>
</dbReference>
<dbReference type="Proteomes" id="UP000006241">
    <property type="component" value="Unassembled WGS sequence"/>
</dbReference>
<dbReference type="HOGENOM" id="CLU_049598_0_0_10"/>
<name>C2FVW5_SPHSI</name>
<dbReference type="GO" id="GO:0016491">
    <property type="term" value="F:oxidoreductase activity"/>
    <property type="evidence" value="ECO:0007669"/>
    <property type="project" value="InterPro"/>
</dbReference>
<dbReference type="PANTHER" id="PTHR37539:SF1">
    <property type="entry name" value="ER-BOUND OXYGENASE MPAB_MPAB'_RUBBER OXYGENASE CATALYTIC DOMAIN-CONTAINING PROTEIN"/>
    <property type="match status" value="1"/>
</dbReference>
<organism evidence="2 3">
    <name type="scientific">Sphingobacterium spiritivorum ATCC 33300</name>
    <dbReference type="NCBI Taxonomy" id="525372"/>
    <lineage>
        <taxon>Bacteria</taxon>
        <taxon>Pseudomonadati</taxon>
        <taxon>Bacteroidota</taxon>
        <taxon>Sphingobacteriia</taxon>
        <taxon>Sphingobacteriales</taxon>
        <taxon>Sphingobacteriaceae</taxon>
        <taxon>Sphingobacterium</taxon>
    </lineage>
</organism>
<dbReference type="EMBL" id="ACHB01000034">
    <property type="protein sequence ID" value="EEI92957.1"/>
    <property type="molecule type" value="Genomic_DNA"/>
</dbReference>
<sequence>MQKTPQRYRVNTSSFQHYWTKGAGIALLHKLGYTPALEKADQYIPLLFQTDESCDYLVKQLHKHEGFKNGNEEVLRFLKEGQHYSGTYAPVLKSFFDSFKRRPDWVNEDLLNVGTELSRRPGISALIVLRDYCLMGGYESSAINKPLIYTGALKKGAVKRLTDTVTFWVNITRAGAFDADGEGFQNVILTRIIHSFSRVNILRSTDWNADKWGQPVNTWDLLATNLGFSLVFIVGLRRMGYAPTAHEVKGLFHFWKYVGYLIGIPTNLLPDTEEQAIEALYYWTMTQADGDEDSKALAMALKEEPVKAFFPPSRTGRMMMKEIHLYYNNFLLGNYSCRLLGLRNTVFGKIAYLNILKNEREEKKIYLPGYREQMIRKGGEEQDKVKQIYLKYNNG</sequence>